<feature type="transmembrane region" description="Helical" evidence="1">
    <location>
        <begin position="68"/>
        <end position="87"/>
    </location>
</feature>
<proteinExistence type="predicted"/>
<evidence type="ECO:0000313" key="2">
    <source>
        <dbReference type="EMBL" id="KLK93587.1"/>
    </source>
</evidence>
<keyword evidence="1" id="KW-0472">Membrane</keyword>
<accession>A0A0H1RLR3</accession>
<sequence>MREACQHFIGLDLEARGILAEVGIILVAGHTPDLEQSLLTPVCGKSQTGALRKGRIDHLRMIPMARHIAPFALGVVAPLTLISWLLFH</sequence>
<dbReference type="PATRIC" id="fig|1225564.3.peg.2129"/>
<name>A0A0H1RLR3_9HYPH</name>
<reference evidence="2 3" key="1">
    <citation type="submission" date="2015-05" db="EMBL/GenBank/DDBJ databases">
        <title>Draft genome sequence of Microvirga vignae strain BR3299, a novel nitrogen fixing bacteria isolated from Brazil semi-aired region.</title>
        <authorList>
            <person name="Zilli J.E."/>
            <person name="Passos S.R."/>
            <person name="Leite J."/>
            <person name="Baldani J.I."/>
            <person name="Xavier G.R."/>
            <person name="Rumjaneck N.G."/>
            <person name="Simoes-Araujo J.L."/>
        </authorList>
    </citation>
    <scope>NUCLEOTIDE SEQUENCE [LARGE SCALE GENOMIC DNA]</scope>
    <source>
        <strain evidence="2 3">BR3299</strain>
    </source>
</reference>
<comment type="caution">
    <text evidence="2">The sequence shown here is derived from an EMBL/GenBank/DDBJ whole genome shotgun (WGS) entry which is preliminary data.</text>
</comment>
<dbReference type="STRING" id="1225564.AA309_07955"/>
<dbReference type="AlphaFoldDB" id="A0A0H1RLR3"/>
<dbReference type="Proteomes" id="UP000035489">
    <property type="component" value="Unassembled WGS sequence"/>
</dbReference>
<protein>
    <submittedName>
        <fullName evidence="2">Uncharacterized protein</fullName>
    </submittedName>
</protein>
<organism evidence="2 3">
    <name type="scientific">Microvirga vignae</name>
    <dbReference type="NCBI Taxonomy" id="1225564"/>
    <lineage>
        <taxon>Bacteria</taxon>
        <taxon>Pseudomonadati</taxon>
        <taxon>Pseudomonadota</taxon>
        <taxon>Alphaproteobacteria</taxon>
        <taxon>Hyphomicrobiales</taxon>
        <taxon>Methylobacteriaceae</taxon>
        <taxon>Microvirga</taxon>
    </lineage>
</organism>
<keyword evidence="1" id="KW-1133">Transmembrane helix</keyword>
<gene>
    <name evidence="2" type="ORF">AA309_07955</name>
</gene>
<evidence type="ECO:0000256" key="1">
    <source>
        <dbReference type="SAM" id="Phobius"/>
    </source>
</evidence>
<evidence type="ECO:0000313" key="3">
    <source>
        <dbReference type="Proteomes" id="UP000035489"/>
    </source>
</evidence>
<dbReference type="EMBL" id="LCYG01000019">
    <property type="protein sequence ID" value="KLK93587.1"/>
    <property type="molecule type" value="Genomic_DNA"/>
</dbReference>
<keyword evidence="3" id="KW-1185">Reference proteome</keyword>
<keyword evidence="1" id="KW-0812">Transmembrane</keyword>